<protein>
    <submittedName>
        <fullName evidence="2">Uncharacterized protein</fullName>
    </submittedName>
</protein>
<reference evidence="2" key="2">
    <citation type="submission" date="2025-09" db="UniProtKB">
        <authorList>
            <consortium name="Ensembl"/>
        </authorList>
    </citation>
    <scope>IDENTIFICATION</scope>
</reference>
<sequence length="261" mass="28884">PKTFWTLAVGLNYNEAALKDLLNVCLDDPVPQWEQEGLEILFFWGFVKYLHGRSQWAIPGQSEPFRRDFPNTSTLQTLTKWRSERRRTVEPTPEPAPVREESTPEPAPVRELTETTPEPAPVRELTECTPEPAPVRELTGSTPEPALVRELTGSTPEPAPVRELTGSTPEPAPVREPTGSTPEPAPVQEPTELIKELTPIGVNGHVTLTGTEPAPVQELSELIKEITPVRKLTGSNRPVLLQPSRLVLNSLCSCLQFSLSR</sequence>
<evidence type="ECO:0000313" key="2">
    <source>
        <dbReference type="Ensembl" id="ENSSANP00000043526.1"/>
    </source>
</evidence>
<name>A0A671NDI0_9TELE</name>
<dbReference type="Proteomes" id="UP000472260">
    <property type="component" value="Unassembled WGS sequence"/>
</dbReference>
<organism evidence="2 3">
    <name type="scientific">Sinocyclocheilus anshuiensis</name>
    <dbReference type="NCBI Taxonomy" id="1608454"/>
    <lineage>
        <taxon>Eukaryota</taxon>
        <taxon>Metazoa</taxon>
        <taxon>Chordata</taxon>
        <taxon>Craniata</taxon>
        <taxon>Vertebrata</taxon>
        <taxon>Euteleostomi</taxon>
        <taxon>Actinopterygii</taxon>
        <taxon>Neopterygii</taxon>
        <taxon>Teleostei</taxon>
        <taxon>Ostariophysi</taxon>
        <taxon>Cypriniformes</taxon>
        <taxon>Cyprinidae</taxon>
        <taxon>Cyprininae</taxon>
        <taxon>Sinocyclocheilus</taxon>
    </lineage>
</organism>
<feature type="region of interest" description="Disordered" evidence="1">
    <location>
        <begin position="82"/>
        <end position="187"/>
    </location>
</feature>
<keyword evidence="3" id="KW-1185">Reference proteome</keyword>
<dbReference type="Ensembl" id="ENSSANT00000046314.1">
    <property type="protein sequence ID" value="ENSSANP00000043526.1"/>
    <property type="gene ID" value="ENSSANG00000022053.1"/>
</dbReference>
<evidence type="ECO:0000313" key="3">
    <source>
        <dbReference type="Proteomes" id="UP000472260"/>
    </source>
</evidence>
<accession>A0A671NDI0</accession>
<evidence type="ECO:0000256" key="1">
    <source>
        <dbReference type="SAM" id="MobiDB-lite"/>
    </source>
</evidence>
<proteinExistence type="predicted"/>
<reference evidence="2" key="1">
    <citation type="submission" date="2025-08" db="UniProtKB">
        <authorList>
            <consortium name="Ensembl"/>
        </authorList>
    </citation>
    <scope>IDENTIFICATION</scope>
</reference>
<dbReference type="AlphaFoldDB" id="A0A671NDI0"/>